<name>A0A8J3BTN7_9ACTN</name>
<keyword evidence="3" id="KW-1185">Reference proteome</keyword>
<evidence type="ECO:0000313" key="2">
    <source>
        <dbReference type="EMBL" id="GGK41934.1"/>
    </source>
</evidence>
<feature type="region of interest" description="Disordered" evidence="1">
    <location>
        <begin position="130"/>
        <end position="181"/>
    </location>
</feature>
<comment type="caution">
    <text evidence="2">The sequence shown here is derived from an EMBL/GenBank/DDBJ whole genome shotgun (WGS) entry which is preliminary data.</text>
</comment>
<dbReference type="Proteomes" id="UP000662200">
    <property type="component" value="Unassembled WGS sequence"/>
</dbReference>
<accession>A0A8J3BTN7</accession>
<proteinExistence type="predicted"/>
<sequence length="181" mass="18790">MNGVLTMMRMRRRRSAFRGLAAAVETAAGHAGEGLYAAGRGVANHALDIGWRTWEGAVDSGRRAYVAMRVYRGRYYASARPPMEYATAGVVVGLAAAAAVATVARVVRRGPEDGPGGGHRLADAALAAAAAATGSWRRDAPTAEPRPPRPAPEGGGVRPLAPMARHAAGTPRRRFDPAAAA</sequence>
<organism evidence="2 3">
    <name type="scientific">Pilimelia terevasa</name>
    <dbReference type="NCBI Taxonomy" id="53372"/>
    <lineage>
        <taxon>Bacteria</taxon>
        <taxon>Bacillati</taxon>
        <taxon>Actinomycetota</taxon>
        <taxon>Actinomycetes</taxon>
        <taxon>Micromonosporales</taxon>
        <taxon>Micromonosporaceae</taxon>
        <taxon>Pilimelia</taxon>
    </lineage>
</organism>
<evidence type="ECO:0000313" key="3">
    <source>
        <dbReference type="Proteomes" id="UP000662200"/>
    </source>
</evidence>
<dbReference type="AlphaFoldDB" id="A0A8J3BTN7"/>
<dbReference type="EMBL" id="BMQC01000021">
    <property type="protein sequence ID" value="GGK41934.1"/>
    <property type="molecule type" value="Genomic_DNA"/>
</dbReference>
<reference evidence="2" key="2">
    <citation type="submission" date="2020-09" db="EMBL/GenBank/DDBJ databases">
        <authorList>
            <person name="Sun Q."/>
            <person name="Ohkuma M."/>
        </authorList>
    </citation>
    <scope>NUCLEOTIDE SEQUENCE</scope>
    <source>
        <strain evidence="2">JCM 3091</strain>
    </source>
</reference>
<protein>
    <submittedName>
        <fullName evidence="2">Uncharacterized protein</fullName>
    </submittedName>
</protein>
<gene>
    <name evidence="2" type="ORF">GCM10010124_38450</name>
</gene>
<evidence type="ECO:0000256" key="1">
    <source>
        <dbReference type="SAM" id="MobiDB-lite"/>
    </source>
</evidence>
<reference evidence="2" key="1">
    <citation type="journal article" date="2014" name="Int. J. Syst. Evol. Microbiol.">
        <title>Complete genome sequence of Corynebacterium casei LMG S-19264T (=DSM 44701T), isolated from a smear-ripened cheese.</title>
        <authorList>
            <consortium name="US DOE Joint Genome Institute (JGI-PGF)"/>
            <person name="Walter F."/>
            <person name="Albersmeier A."/>
            <person name="Kalinowski J."/>
            <person name="Ruckert C."/>
        </authorList>
    </citation>
    <scope>NUCLEOTIDE SEQUENCE</scope>
    <source>
        <strain evidence="2">JCM 3091</strain>
    </source>
</reference>